<accession>A0A9P8UJA6</accession>
<dbReference type="Proteomes" id="UP000758603">
    <property type="component" value="Unassembled WGS sequence"/>
</dbReference>
<sequence>MDVAALLLIVDVDIEAEKDHGLRPVLEVIYHKRIAFIARGDNNSTRCTIRLEFSEANALCMAVYRGDRNMVQTLFSCGADPQERHGGARTSW</sequence>
<dbReference type="GeneID" id="70125021"/>
<organism evidence="1 2">
    <name type="scientific">Truncatella angustata</name>
    <dbReference type="NCBI Taxonomy" id="152316"/>
    <lineage>
        <taxon>Eukaryota</taxon>
        <taxon>Fungi</taxon>
        <taxon>Dikarya</taxon>
        <taxon>Ascomycota</taxon>
        <taxon>Pezizomycotina</taxon>
        <taxon>Sordariomycetes</taxon>
        <taxon>Xylariomycetidae</taxon>
        <taxon>Amphisphaeriales</taxon>
        <taxon>Sporocadaceae</taxon>
        <taxon>Truncatella</taxon>
    </lineage>
</organism>
<comment type="caution">
    <text evidence="1">The sequence shown here is derived from an EMBL/GenBank/DDBJ whole genome shotgun (WGS) entry which is preliminary data.</text>
</comment>
<protein>
    <submittedName>
        <fullName evidence="1">Uncharacterized protein</fullName>
    </submittedName>
</protein>
<dbReference type="AlphaFoldDB" id="A0A9P8UJA6"/>
<keyword evidence="2" id="KW-1185">Reference proteome</keyword>
<evidence type="ECO:0000313" key="1">
    <source>
        <dbReference type="EMBL" id="KAH6653068.1"/>
    </source>
</evidence>
<proteinExistence type="predicted"/>
<dbReference type="SUPFAM" id="SSF48403">
    <property type="entry name" value="Ankyrin repeat"/>
    <property type="match status" value="1"/>
</dbReference>
<reference evidence="1" key="1">
    <citation type="journal article" date="2021" name="Nat. Commun.">
        <title>Genetic determinants of endophytism in the Arabidopsis root mycobiome.</title>
        <authorList>
            <person name="Mesny F."/>
            <person name="Miyauchi S."/>
            <person name="Thiergart T."/>
            <person name="Pickel B."/>
            <person name="Atanasova L."/>
            <person name="Karlsson M."/>
            <person name="Huettel B."/>
            <person name="Barry K.W."/>
            <person name="Haridas S."/>
            <person name="Chen C."/>
            <person name="Bauer D."/>
            <person name="Andreopoulos W."/>
            <person name="Pangilinan J."/>
            <person name="LaButti K."/>
            <person name="Riley R."/>
            <person name="Lipzen A."/>
            <person name="Clum A."/>
            <person name="Drula E."/>
            <person name="Henrissat B."/>
            <person name="Kohler A."/>
            <person name="Grigoriev I.V."/>
            <person name="Martin F.M."/>
            <person name="Hacquard S."/>
        </authorList>
    </citation>
    <scope>NUCLEOTIDE SEQUENCE</scope>
    <source>
        <strain evidence="1">MPI-SDFR-AT-0073</strain>
    </source>
</reference>
<gene>
    <name evidence="1" type="ORF">BKA67DRAFT_308457</name>
</gene>
<dbReference type="InterPro" id="IPR036770">
    <property type="entry name" value="Ankyrin_rpt-contain_sf"/>
</dbReference>
<name>A0A9P8UJA6_9PEZI</name>
<evidence type="ECO:0000313" key="2">
    <source>
        <dbReference type="Proteomes" id="UP000758603"/>
    </source>
</evidence>
<dbReference type="RefSeq" id="XP_045957345.1">
    <property type="nucleotide sequence ID" value="XM_046096128.1"/>
</dbReference>
<dbReference type="EMBL" id="JAGPXC010000005">
    <property type="protein sequence ID" value="KAH6653068.1"/>
    <property type="molecule type" value="Genomic_DNA"/>
</dbReference>